<organism evidence="2 3">
    <name type="scientific">Trichoderma gamsii</name>
    <dbReference type="NCBI Taxonomy" id="398673"/>
    <lineage>
        <taxon>Eukaryota</taxon>
        <taxon>Fungi</taxon>
        <taxon>Dikarya</taxon>
        <taxon>Ascomycota</taxon>
        <taxon>Pezizomycotina</taxon>
        <taxon>Sordariomycetes</taxon>
        <taxon>Hypocreomycetidae</taxon>
        <taxon>Hypocreales</taxon>
        <taxon>Hypocreaceae</taxon>
        <taxon>Trichoderma</taxon>
    </lineage>
</organism>
<gene>
    <name evidence="2" type="ORF">TGAMA5MH_03871</name>
</gene>
<protein>
    <submittedName>
        <fullName evidence="2">Uncharacterized protein</fullName>
    </submittedName>
</protein>
<keyword evidence="1" id="KW-0732">Signal</keyword>
<proteinExistence type="predicted"/>
<comment type="caution">
    <text evidence="2">The sequence shown here is derived from an EMBL/GenBank/DDBJ whole genome shotgun (WGS) entry which is preliminary data.</text>
</comment>
<dbReference type="EMBL" id="MTYH01000035">
    <property type="protein sequence ID" value="PNP44265.1"/>
    <property type="molecule type" value="Genomic_DNA"/>
</dbReference>
<evidence type="ECO:0000313" key="2">
    <source>
        <dbReference type="EMBL" id="PNP44265.1"/>
    </source>
</evidence>
<reference evidence="2 3" key="1">
    <citation type="submission" date="2017-02" db="EMBL/GenBank/DDBJ databases">
        <title>Genomes of Trichoderma spp. with biocontrol activity.</title>
        <authorList>
            <person name="Gardiner D."/>
            <person name="Kazan K."/>
            <person name="Vos C."/>
            <person name="Harvey P."/>
        </authorList>
    </citation>
    <scope>NUCLEOTIDE SEQUENCE [LARGE SCALE GENOMIC DNA]</scope>
    <source>
        <strain evidence="2 3">A5MH</strain>
    </source>
</reference>
<name>A0A2K0TFG8_9HYPO</name>
<sequence length="204" mass="21435">MLSPWILPVILAMSSSATAGVTRLTSATPSYFQKRDCETFQYDAGSVHLGSWCVIGVGPPSLKVRQTGIGVSGLGCLPQVFFVNENGEHRATKPCSVDPQDIDDGTKGFTEAFGDDFSCGSLSSFSNLDSIQVNGGDDNTMNIIYHFSNGHSYNAQCTGEGVDFCEAGNIGEPITGGLLNCPLPAEAISINSCDECCGDVIQGC</sequence>
<feature type="chain" id="PRO_5014355234" evidence="1">
    <location>
        <begin position="20"/>
        <end position="204"/>
    </location>
</feature>
<dbReference type="Proteomes" id="UP000236546">
    <property type="component" value="Unassembled WGS sequence"/>
</dbReference>
<evidence type="ECO:0000313" key="3">
    <source>
        <dbReference type="Proteomes" id="UP000236546"/>
    </source>
</evidence>
<dbReference type="AlphaFoldDB" id="A0A2K0TFG8"/>
<feature type="signal peptide" evidence="1">
    <location>
        <begin position="1"/>
        <end position="19"/>
    </location>
</feature>
<accession>A0A2K0TFG8</accession>
<evidence type="ECO:0000256" key="1">
    <source>
        <dbReference type="SAM" id="SignalP"/>
    </source>
</evidence>